<dbReference type="Pfam" id="PF13458">
    <property type="entry name" value="Peripla_BP_6"/>
    <property type="match status" value="1"/>
</dbReference>
<evidence type="ECO:0000256" key="2">
    <source>
        <dbReference type="ARBA" id="ARBA00010062"/>
    </source>
</evidence>
<keyword evidence="5 11" id="KW-0812">Transmembrane</keyword>
<comment type="subcellular location">
    <subcellularLocation>
        <location evidence="1">Cell membrane</location>
        <topology evidence="1">Multi-pass membrane protein</topology>
    </subcellularLocation>
</comment>
<name>A0A150TJV6_SORCE</name>
<evidence type="ECO:0000256" key="10">
    <source>
        <dbReference type="ARBA" id="ARBA00037998"/>
    </source>
</evidence>
<dbReference type="SUPFAM" id="SSF53822">
    <property type="entry name" value="Periplasmic binding protein-like I"/>
    <property type="match status" value="1"/>
</dbReference>
<feature type="transmembrane region" description="Helical" evidence="11">
    <location>
        <begin position="511"/>
        <end position="530"/>
    </location>
</feature>
<evidence type="ECO:0000256" key="5">
    <source>
        <dbReference type="ARBA" id="ARBA00022692"/>
    </source>
</evidence>
<comment type="similarity">
    <text evidence="10">Belongs to the binding-protein-dependent transport system permease family. LivHM subfamily.</text>
</comment>
<keyword evidence="8 11" id="KW-1133">Transmembrane helix</keyword>
<sequence length="734" mass="77746">MVCAHVGAEVYDAAMRRLVLFFLTLVAIAWSAPSPARAQPSALDRQGTAAAPSRTAIVGFTASLTGNVNVESTRQTNGIKMWVDDVNKAGGIRLADGSVVAVDIRFYDDESNKDRVQQLYTRLINEDRADFLISPYSSGLTDAAAVIAEQYGRVMVTAGASSDSTHDKGYSLAFMTYTPASRYLTGAFDLLAHLDPSAKRVAIVHERDKFSTDVATAAKSHGEAKGYEIVLFEGYASGTTDFAPFINRMPGDVDAIMGGGHFADTSTFARQLAEKGIHAKFVALLVAPPEPRFGELGAAALGVIGPSQWESTVKYSPEAARAAGLPWHGPSVGDFVARYRERFGDTPSYHGAGGYAAGLVLEQAIARAGSLETAKVKAALDGTDMLTFFGHTKYDTSAKRHGRQVGHEMVYIQWQKDEQGRLVKRVVWPEDASTAKPLVPARDQAAAGPSQLLTSLVDGLMLGFVYGLAAMGMTLIWGILRIINLSHGAVIALGMFASYFLFTHLGVNPYVGLVAVAGAGLLLGLLIYPVAVHRVIHAPHHLTTLLATFAVNMIFIGLGTALLTTTPRNIDYSLGTARLGPVALPGTRLMAALMAILVASALTLFLRRTRLGKAIRAVASNRASAELMGIPSSRVLALSFGLGTMLAAASGGLIATFFPFTILSGESYQLKSFVIGVLGGLGNPIGALAGGLLLGVLEGLIPMFLPVSWVPVVEFALFVLVLLLRPSGLLGART</sequence>
<dbReference type="GO" id="GO:0022857">
    <property type="term" value="F:transmembrane transporter activity"/>
    <property type="evidence" value="ECO:0007669"/>
    <property type="project" value="InterPro"/>
</dbReference>
<evidence type="ECO:0000313" key="14">
    <source>
        <dbReference type="Proteomes" id="UP000075502"/>
    </source>
</evidence>
<evidence type="ECO:0000256" key="7">
    <source>
        <dbReference type="ARBA" id="ARBA00022970"/>
    </source>
</evidence>
<dbReference type="InterPro" id="IPR028082">
    <property type="entry name" value="Peripla_BP_I"/>
</dbReference>
<evidence type="ECO:0000259" key="12">
    <source>
        <dbReference type="Pfam" id="PF13458"/>
    </source>
</evidence>
<dbReference type="CDD" id="cd06582">
    <property type="entry name" value="TM_PBP1_LivH_like"/>
    <property type="match status" value="1"/>
</dbReference>
<evidence type="ECO:0000256" key="11">
    <source>
        <dbReference type="SAM" id="Phobius"/>
    </source>
</evidence>
<dbReference type="GO" id="GO:0005886">
    <property type="term" value="C:plasma membrane"/>
    <property type="evidence" value="ECO:0007669"/>
    <property type="project" value="UniProtKB-SubCell"/>
</dbReference>
<dbReference type="PANTHER" id="PTHR11795">
    <property type="entry name" value="BRANCHED-CHAIN AMINO ACID TRANSPORT SYSTEM PERMEASE PROTEIN LIVH"/>
    <property type="match status" value="1"/>
</dbReference>
<keyword evidence="4" id="KW-1003">Cell membrane</keyword>
<dbReference type="EMBL" id="JEME01002278">
    <property type="protein sequence ID" value="KYG04768.1"/>
    <property type="molecule type" value="Genomic_DNA"/>
</dbReference>
<organism evidence="13 14">
    <name type="scientific">Sorangium cellulosum</name>
    <name type="common">Polyangium cellulosum</name>
    <dbReference type="NCBI Taxonomy" id="56"/>
    <lineage>
        <taxon>Bacteria</taxon>
        <taxon>Pseudomonadati</taxon>
        <taxon>Myxococcota</taxon>
        <taxon>Polyangia</taxon>
        <taxon>Polyangiales</taxon>
        <taxon>Polyangiaceae</taxon>
        <taxon>Sorangium</taxon>
    </lineage>
</organism>
<feature type="transmembrane region" description="Helical" evidence="11">
    <location>
        <begin position="487"/>
        <end position="505"/>
    </location>
</feature>
<dbReference type="CDD" id="cd06338">
    <property type="entry name" value="PBP1_ABC_ligand_binding-like"/>
    <property type="match status" value="1"/>
</dbReference>
<evidence type="ECO:0000256" key="8">
    <source>
        <dbReference type="ARBA" id="ARBA00022989"/>
    </source>
</evidence>
<evidence type="ECO:0000256" key="6">
    <source>
        <dbReference type="ARBA" id="ARBA00022729"/>
    </source>
</evidence>
<feature type="transmembrane region" description="Helical" evidence="11">
    <location>
        <begin position="635"/>
        <end position="660"/>
    </location>
</feature>
<feature type="domain" description="Leucine-binding protein" evidence="12">
    <location>
        <begin position="58"/>
        <end position="417"/>
    </location>
</feature>
<gene>
    <name evidence="13" type="ORF">BE21_44860</name>
</gene>
<feature type="transmembrane region" description="Helical" evidence="11">
    <location>
        <begin position="704"/>
        <end position="724"/>
    </location>
</feature>
<feature type="transmembrane region" description="Helical" evidence="11">
    <location>
        <begin position="672"/>
        <end position="697"/>
    </location>
</feature>
<dbReference type="Pfam" id="PF02653">
    <property type="entry name" value="BPD_transp_2"/>
    <property type="match status" value="1"/>
</dbReference>
<dbReference type="InterPro" id="IPR028081">
    <property type="entry name" value="Leu-bd"/>
</dbReference>
<dbReference type="AlphaFoldDB" id="A0A150TJV6"/>
<dbReference type="InterPro" id="IPR001851">
    <property type="entry name" value="ABC_transp_permease"/>
</dbReference>
<reference evidence="13 14" key="1">
    <citation type="submission" date="2014-02" db="EMBL/GenBank/DDBJ databases">
        <title>The small core and large imbalanced accessory genome model reveals a collaborative survival strategy of Sorangium cellulosum strains in nature.</title>
        <authorList>
            <person name="Han K."/>
            <person name="Peng R."/>
            <person name="Blom J."/>
            <person name="Li Y.-Z."/>
        </authorList>
    </citation>
    <scope>NUCLEOTIDE SEQUENCE [LARGE SCALE GENOMIC DNA]</scope>
    <source>
        <strain evidence="13 14">So0007-03</strain>
    </source>
</reference>
<keyword evidence="6" id="KW-0732">Signal</keyword>
<dbReference type="Proteomes" id="UP000075502">
    <property type="component" value="Unassembled WGS sequence"/>
</dbReference>
<keyword evidence="9 11" id="KW-0472">Membrane</keyword>
<keyword evidence="7" id="KW-0029">Amino-acid transport</keyword>
<dbReference type="Gene3D" id="3.40.50.2300">
    <property type="match status" value="2"/>
</dbReference>
<feature type="transmembrane region" description="Helical" evidence="11">
    <location>
        <begin position="459"/>
        <end position="480"/>
    </location>
</feature>
<feature type="transmembrane region" description="Helical" evidence="11">
    <location>
        <begin position="583"/>
        <end position="606"/>
    </location>
</feature>
<dbReference type="InterPro" id="IPR052157">
    <property type="entry name" value="BCAA_transport_permease"/>
</dbReference>
<dbReference type="PANTHER" id="PTHR11795:SF445">
    <property type="entry name" value="AMINO ACID ABC TRANSPORTER PERMEASE PROTEIN"/>
    <property type="match status" value="1"/>
</dbReference>
<evidence type="ECO:0000256" key="9">
    <source>
        <dbReference type="ARBA" id="ARBA00023136"/>
    </source>
</evidence>
<accession>A0A150TJV6</accession>
<feature type="transmembrane region" description="Helical" evidence="11">
    <location>
        <begin position="542"/>
        <end position="563"/>
    </location>
</feature>
<keyword evidence="3" id="KW-0813">Transport</keyword>
<protein>
    <recommendedName>
        <fullName evidence="12">Leucine-binding protein domain-containing protein</fullName>
    </recommendedName>
</protein>
<evidence type="ECO:0000256" key="1">
    <source>
        <dbReference type="ARBA" id="ARBA00004651"/>
    </source>
</evidence>
<comment type="caution">
    <text evidence="13">The sequence shown here is derived from an EMBL/GenBank/DDBJ whole genome shotgun (WGS) entry which is preliminary data.</text>
</comment>
<evidence type="ECO:0000313" key="13">
    <source>
        <dbReference type="EMBL" id="KYG04768.1"/>
    </source>
</evidence>
<evidence type="ECO:0000256" key="3">
    <source>
        <dbReference type="ARBA" id="ARBA00022448"/>
    </source>
</evidence>
<dbReference type="GO" id="GO:0006865">
    <property type="term" value="P:amino acid transport"/>
    <property type="evidence" value="ECO:0007669"/>
    <property type="project" value="UniProtKB-KW"/>
</dbReference>
<evidence type="ECO:0000256" key="4">
    <source>
        <dbReference type="ARBA" id="ARBA00022475"/>
    </source>
</evidence>
<proteinExistence type="inferred from homology"/>
<comment type="similarity">
    <text evidence="2">Belongs to the leucine-binding protein family.</text>
</comment>